<sequence length="400" mass="46323">MDRHAAGAQDPFPHHFDTVDELLEDYWRRGYQYAEISELLSRFHNIDLNVRQIKYRFRKLGLSRYGGADPDEAVRAAIRRELQGPNKHSGYRRMWRCLKRNHGLNVRRRTVQQILRQEDPEGSAQRRRRRLARRRYFSRGPNHVWHIDGNDKLRAYGFFIHGCIDGYSRRIMWLKVGPTNKDPKIVASFYLDAVCQLGGCPLIVRSDPGSENVVVAAIQCTFRARDADEHAGPKSHQYGKSVHNQRIEAFWSHLKPRLRWWIEVFQGLVDDGDFEVGNCIHTWCLQYCLMPIVAQDLDTFAQDWNDRRIPPHHSALVPAGRPNVLHFLPEQTGGEDQLQVVPGGMMQAARRHCKQYSMVGSERFHRYAGDMLTRMGRTSPNNTNEAINLYKDLVVLAAGM</sequence>
<dbReference type="PANTHER" id="PTHR46791:SF13">
    <property type="entry name" value="CLR5 DOMAIN-CONTAINING PROTEIN"/>
    <property type="match status" value="1"/>
</dbReference>
<evidence type="ECO:0000313" key="2">
    <source>
        <dbReference type="Proteomes" id="UP000515135"/>
    </source>
</evidence>
<evidence type="ECO:0000259" key="1">
    <source>
        <dbReference type="Pfam" id="PF24764"/>
    </source>
</evidence>
<gene>
    <name evidence="3" type="primary">LOC109477911</name>
</gene>
<dbReference type="Gene3D" id="3.30.420.10">
    <property type="entry name" value="Ribonuclease H-like superfamily/Ribonuclease H"/>
    <property type="match status" value="1"/>
</dbReference>
<dbReference type="RefSeq" id="XP_019634935.1">
    <property type="nucleotide sequence ID" value="XM_019779376.1"/>
</dbReference>
<dbReference type="PANTHER" id="PTHR46791">
    <property type="entry name" value="EXPRESSED PROTEIN"/>
    <property type="match status" value="1"/>
</dbReference>
<proteinExistence type="predicted"/>
<dbReference type="SUPFAM" id="SSF53098">
    <property type="entry name" value="Ribonuclease H-like"/>
    <property type="match status" value="1"/>
</dbReference>
<dbReference type="GeneID" id="109477911"/>
<dbReference type="InterPro" id="IPR012337">
    <property type="entry name" value="RNaseH-like_sf"/>
</dbReference>
<protein>
    <submittedName>
        <fullName evidence="3">Uncharacterized protein LOC109477911 isoform X1</fullName>
    </submittedName>
</protein>
<evidence type="ECO:0000313" key="3">
    <source>
        <dbReference type="RefSeq" id="XP_019634935.1"/>
    </source>
</evidence>
<name>A0A6P4Z055_BRABE</name>
<organism evidence="2 3">
    <name type="scientific">Branchiostoma belcheri</name>
    <name type="common">Amphioxus</name>
    <dbReference type="NCBI Taxonomy" id="7741"/>
    <lineage>
        <taxon>Eukaryota</taxon>
        <taxon>Metazoa</taxon>
        <taxon>Chordata</taxon>
        <taxon>Cephalochordata</taxon>
        <taxon>Leptocardii</taxon>
        <taxon>Amphioxiformes</taxon>
        <taxon>Branchiostomatidae</taxon>
        <taxon>Branchiostoma</taxon>
    </lineage>
</organism>
<dbReference type="InterPro" id="IPR036397">
    <property type="entry name" value="RNaseH_sf"/>
</dbReference>
<dbReference type="KEGG" id="bbel:109477911"/>
<dbReference type="Pfam" id="PF24764">
    <property type="entry name" value="rva_4"/>
    <property type="match status" value="1"/>
</dbReference>
<dbReference type="Proteomes" id="UP000515135">
    <property type="component" value="Unplaced"/>
</dbReference>
<reference evidence="3" key="1">
    <citation type="submission" date="2025-08" db="UniProtKB">
        <authorList>
            <consortium name="RefSeq"/>
        </authorList>
    </citation>
    <scope>IDENTIFICATION</scope>
    <source>
        <tissue evidence="3">Gonad</tissue>
    </source>
</reference>
<keyword evidence="2" id="KW-1185">Reference proteome</keyword>
<accession>A0A6P4Z055</accession>
<dbReference type="OrthoDB" id="5975453at2759"/>
<dbReference type="GO" id="GO:0003676">
    <property type="term" value="F:nucleic acid binding"/>
    <property type="evidence" value="ECO:0007669"/>
    <property type="project" value="InterPro"/>
</dbReference>
<dbReference type="AlphaFoldDB" id="A0A6P4Z055"/>
<dbReference type="InterPro" id="IPR058913">
    <property type="entry name" value="Integrase_dom_put"/>
</dbReference>
<feature type="domain" description="Integrase core" evidence="1">
    <location>
        <begin position="139"/>
        <end position="309"/>
    </location>
</feature>